<dbReference type="Proteomes" id="UP000320055">
    <property type="component" value="Unassembled WGS sequence"/>
</dbReference>
<protein>
    <recommendedName>
        <fullName evidence="1">DUF5615 domain-containing protein</fullName>
    </recommendedName>
</protein>
<keyword evidence="3" id="KW-1185">Reference proteome</keyword>
<accession>A0A563W3A7</accession>
<dbReference type="AlphaFoldDB" id="A0A563W3A7"/>
<dbReference type="Pfam" id="PF18480">
    <property type="entry name" value="DUF5615"/>
    <property type="match status" value="1"/>
</dbReference>
<reference evidence="2 3" key="1">
    <citation type="submission" date="2019-01" db="EMBL/GenBank/DDBJ databases">
        <authorList>
            <person name="Brito A."/>
        </authorList>
    </citation>
    <scope>NUCLEOTIDE SEQUENCE [LARGE SCALE GENOMIC DNA]</scope>
    <source>
        <strain evidence="2">1</strain>
    </source>
</reference>
<evidence type="ECO:0000313" key="3">
    <source>
        <dbReference type="Proteomes" id="UP000320055"/>
    </source>
</evidence>
<evidence type="ECO:0000313" key="2">
    <source>
        <dbReference type="EMBL" id="VEP18156.1"/>
    </source>
</evidence>
<gene>
    <name evidence="2" type="ORF">H1P_70039</name>
</gene>
<dbReference type="InterPro" id="IPR041049">
    <property type="entry name" value="DUF5615"/>
</dbReference>
<evidence type="ECO:0000259" key="1">
    <source>
        <dbReference type="Pfam" id="PF18480"/>
    </source>
</evidence>
<feature type="domain" description="DUF5615" evidence="1">
    <location>
        <begin position="5"/>
        <end position="116"/>
    </location>
</feature>
<organism evidence="2 3">
    <name type="scientific">Hyella patelloides LEGE 07179</name>
    <dbReference type="NCBI Taxonomy" id="945734"/>
    <lineage>
        <taxon>Bacteria</taxon>
        <taxon>Bacillati</taxon>
        <taxon>Cyanobacteriota</taxon>
        <taxon>Cyanophyceae</taxon>
        <taxon>Pleurocapsales</taxon>
        <taxon>Hyellaceae</taxon>
        <taxon>Hyella</taxon>
    </lineage>
</organism>
<sequence>MNQIRLYIDEDASRKSFVEALRKLNIDVISTPEANNRGIADTEQLIWARKNNRIIYTFNVGDFCRLHTIYMTERKKHSGIIVVPRQRYSVGEQLKGLQNLIESISSEEIKSQLIFLGTYI</sequence>
<proteinExistence type="predicted"/>
<dbReference type="OrthoDB" id="3216372at2"/>
<dbReference type="RefSeq" id="WP_144863503.1">
    <property type="nucleotide sequence ID" value="NZ_LR213771.1"/>
</dbReference>
<dbReference type="EMBL" id="CAACVJ010000667">
    <property type="protein sequence ID" value="VEP18156.1"/>
    <property type="molecule type" value="Genomic_DNA"/>
</dbReference>
<name>A0A563W3A7_9CYAN</name>